<dbReference type="InterPro" id="IPR055469">
    <property type="entry name" value="DUF7041"/>
</dbReference>
<dbReference type="PANTHER" id="PTHR33327:SF3">
    <property type="entry name" value="RNA-DIRECTED DNA POLYMERASE"/>
    <property type="match status" value="1"/>
</dbReference>
<dbReference type="Proteomes" id="UP001329430">
    <property type="component" value="Chromosome 5"/>
</dbReference>
<name>A0AAN7ZFN8_9COLE</name>
<comment type="caution">
    <text evidence="2">The sequence shown here is derived from an EMBL/GenBank/DDBJ whole genome shotgun (WGS) entry which is preliminary data.</text>
</comment>
<dbReference type="Proteomes" id="UP001329430">
    <property type="component" value="Chromosome 10"/>
</dbReference>
<feature type="domain" description="DUF7041" evidence="1">
    <location>
        <begin position="30"/>
        <end position="113"/>
    </location>
</feature>
<organism evidence="2 4">
    <name type="scientific">Pyrocoelia pectoralis</name>
    <dbReference type="NCBI Taxonomy" id="417401"/>
    <lineage>
        <taxon>Eukaryota</taxon>
        <taxon>Metazoa</taxon>
        <taxon>Ecdysozoa</taxon>
        <taxon>Arthropoda</taxon>
        <taxon>Hexapoda</taxon>
        <taxon>Insecta</taxon>
        <taxon>Pterygota</taxon>
        <taxon>Neoptera</taxon>
        <taxon>Endopterygota</taxon>
        <taxon>Coleoptera</taxon>
        <taxon>Polyphaga</taxon>
        <taxon>Elateriformia</taxon>
        <taxon>Elateroidea</taxon>
        <taxon>Lampyridae</taxon>
        <taxon>Lampyrinae</taxon>
        <taxon>Pyrocoelia</taxon>
    </lineage>
</organism>
<evidence type="ECO:0000313" key="3">
    <source>
        <dbReference type="EMBL" id="KAK5643239.1"/>
    </source>
</evidence>
<accession>A0AAN7ZFN8</accession>
<evidence type="ECO:0000313" key="2">
    <source>
        <dbReference type="EMBL" id="KAK5638856.1"/>
    </source>
</evidence>
<gene>
    <name evidence="3" type="ORF">RI129_007084</name>
    <name evidence="2" type="ORF">RI129_013151</name>
</gene>
<dbReference type="AlphaFoldDB" id="A0AAN7ZFN8"/>
<reference evidence="2" key="1">
    <citation type="submission" date="2023-06" db="EMBL/GenBank/DDBJ databases">
        <authorList>
            <person name="Fu X."/>
            <person name="Zhu X."/>
        </authorList>
    </citation>
    <scope>NUCLEOTIDE SEQUENCE</scope>
    <source>
        <strain evidence="2">XCY_ONT2</strain>
        <tissue evidence="2">Whole body</tissue>
    </source>
</reference>
<evidence type="ECO:0000259" key="1">
    <source>
        <dbReference type="Pfam" id="PF23055"/>
    </source>
</evidence>
<keyword evidence="4" id="KW-1185">Reference proteome</keyword>
<protein>
    <recommendedName>
        <fullName evidence="1">DUF7041 domain-containing protein</fullName>
    </recommendedName>
</protein>
<sequence>MNDSSLVTPTVNETVDNEGKKEISRLAIKLPPFWKPNPSLWFSQIESQFTISGITQDATKFHTVVAAIESDVLHYISDIILNPPAFNMYLTLKTRLEEQFMESEETKLKKLLNEMQLGDRKPSQLLREMKTLATNRVTDDFLKTLWLQRLPQQAQMILSASADDLSRLSVMADRICEVASSASIINSISPEVKDFSDDKNQLIELKSQITELTIAVEELRHPRGRTQFQKFIKGRNFARSKSRDNKRICWYHTNFGAAAHRCQQPCSYKSQEN</sequence>
<dbReference type="EMBL" id="JAVRBK010000010">
    <property type="protein sequence ID" value="KAK5638856.1"/>
    <property type="molecule type" value="Genomic_DNA"/>
</dbReference>
<evidence type="ECO:0000313" key="4">
    <source>
        <dbReference type="Proteomes" id="UP001329430"/>
    </source>
</evidence>
<dbReference type="Pfam" id="PF23055">
    <property type="entry name" value="DUF7041"/>
    <property type="match status" value="1"/>
</dbReference>
<proteinExistence type="predicted"/>
<dbReference type="EMBL" id="JAVRBK010000005">
    <property type="protein sequence ID" value="KAK5643239.1"/>
    <property type="molecule type" value="Genomic_DNA"/>
</dbReference>
<reference evidence="2 4" key="2">
    <citation type="journal article" date="2024" name="Insects">
        <title>An Improved Chromosome-Level Genome Assembly of the Firefly Pyrocoelia pectoralis.</title>
        <authorList>
            <person name="Fu X."/>
            <person name="Meyer-Rochow V.B."/>
            <person name="Ballantyne L."/>
            <person name="Zhu X."/>
        </authorList>
    </citation>
    <scope>NUCLEOTIDE SEQUENCE [LARGE SCALE GENOMIC DNA]</scope>
    <source>
        <strain evidence="2">XCY_ONT2</strain>
    </source>
</reference>
<dbReference type="PANTHER" id="PTHR33327">
    <property type="entry name" value="ENDONUCLEASE"/>
    <property type="match status" value="1"/>
</dbReference>